<dbReference type="EMBL" id="CP042914">
    <property type="protein sequence ID" value="QEG43608.1"/>
    <property type="molecule type" value="Genomic_DNA"/>
</dbReference>
<feature type="chain" id="PRO_5022690480" evidence="1">
    <location>
        <begin position="29"/>
        <end position="276"/>
    </location>
</feature>
<dbReference type="OrthoDB" id="280055at2"/>
<evidence type="ECO:0000313" key="3">
    <source>
        <dbReference type="Proteomes" id="UP000325286"/>
    </source>
</evidence>
<sequence length="276" mass="31115" precursor="true">MLQRLESIVRGICLLVMCCACGWLPARAQEDVPQANEVEKLRSDFATEANRVQVSGGADGKQTLKMQAKPLLNWSNPERNSPAGGMFLWTLDGRPQVAMCMYPNLGNYDMEFQSLSEWGLHARLGEQSIWHPADSDLEMRVLENVPDVGPAAPSRLLQMRRIARGFSAKLVPPNRDEKPLRMLATPLYRYPASLDNGKPKPYVDGAVFAFVQGTDPEVLLIIEAVASDANQTHWQYGLARMSMVPMQVQRGEQVVWQTEWARMHYSLPYHVHRVGR</sequence>
<dbReference type="KEGG" id="rul:UC8_56590"/>
<feature type="signal peptide" evidence="1">
    <location>
        <begin position="1"/>
        <end position="28"/>
    </location>
</feature>
<dbReference type="AlphaFoldDB" id="A0A5B9QX72"/>
<name>A0A5B9QX72_9BACT</name>
<dbReference type="Proteomes" id="UP000325286">
    <property type="component" value="Chromosome"/>
</dbReference>
<protein>
    <submittedName>
        <fullName evidence="2">Uncharacterized protein</fullName>
    </submittedName>
</protein>
<keyword evidence="3" id="KW-1185">Reference proteome</keyword>
<dbReference type="RefSeq" id="WP_068141180.1">
    <property type="nucleotide sequence ID" value="NZ_CP042914.1"/>
</dbReference>
<reference evidence="2 3" key="1">
    <citation type="submission" date="2019-08" db="EMBL/GenBank/DDBJ databases">
        <title>Deep-cultivation of Planctomycetes and their phenomic and genomic characterization uncovers novel biology.</title>
        <authorList>
            <person name="Wiegand S."/>
            <person name="Jogler M."/>
            <person name="Boedeker C."/>
            <person name="Pinto D."/>
            <person name="Vollmers J."/>
            <person name="Rivas-Marin E."/>
            <person name="Kohn T."/>
            <person name="Peeters S.H."/>
            <person name="Heuer A."/>
            <person name="Rast P."/>
            <person name="Oberbeckmann S."/>
            <person name="Bunk B."/>
            <person name="Jeske O."/>
            <person name="Meyerdierks A."/>
            <person name="Storesund J.E."/>
            <person name="Kallscheuer N."/>
            <person name="Luecker S."/>
            <person name="Lage O.M."/>
            <person name="Pohl T."/>
            <person name="Merkel B.J."/>
            <person name="Hornburger P."/>
            <person name="Mueller R.-W."/>
            <person name="Bruemmer F."/>
            <person name="Labrenz M."/>
            <person name="Spormann A.M."/>
            <person name="Op den Camp H."/>
            <person name="Overmann J."/>
            <person name="Amann R."/>
            <person name="Jetten M.S.M."/>
            <person name="Mascher T."/>
            <person name="Medema M.H."/>
            <person name="Devos D.P."/>
            <person name="Kaster A.-K."/>
            <person name="Ovreas L."/>
            <person name="Rohde M."/>
            <person name="Galperin M.Y."/>
            <person name="Jogler C."/>
        </authorList>
    </citation>
    <scope>NUCLEOTIDE SEQUENCE [LARGE SCALE GENOMIC DNA]</scope>
    <source>
        <strain evidence="2 3">UC8</strain>
    </source>
</reference>
<evidence type="ECO:0000256" key="1">
    <source>
        <dbReference type="SAM" id="SignalP"/>
    </source>
</evidence>
<gene>
    <name evidence="2" type="ORF">UC8_56590</name>
</gene>
<accession>A0A5B9QX72</accession>
<organism evidence="2 3">
    <name type="scientific">Roseimaritima ulvae</name>
    <dbReference type="NCBI Taxonomy" id="980254"/>
    <lineage>
        <taxon>Bacteria</taxon>
        <taxon>Pseudomonadati</taxon>
        <taxon>Planctomycetota</taxon>
        <taxon>Planctomycetia</taxon>
        <taxon>Pirellulales</taxon>
        <taxon>Pirellulaceae</taxon>
        <taxon>Roseimaritima</taxon>
    </lineage>
</organism>
<keyword evidence="1" id="KW-0732">Signal</keyword>
<evidence type="ECO:0000313" key="2">
    <source>
        <dbReference type="EMBL" id="QEG43608.1"/>
    </source>
</evidence>
<proteinExistence type="predicted"/>